<keyword evidence="7 16" id="KW-0732">Signal</keyword>
<evidence type="ECO:0000256" key="10">
    <source>
        <dbReference type="ARBA" id="ARBA00022984"/>
    </source>
</evidence>
<dbReference type="Proteomes" id="UP000250369">
    <property type="component" value="Unassembled WGS sequence"/>
</dbReference>
<accession>A0A329MIN0</accession>
<name>A0A329MIN0_9BACL</name>
<evidence type="ECO:0000313" key="18">
    <source>
        <dbReference type="EMBL" id="RAV17437.1"/>
    </source>
</evidence>
<organism evidence="18 19">
    <name type="scientific">Paenibacillus contaminans</name>
    <dbReference type="NCBI Taxonomy" id="450362"/>
    <lineage>
        <taxon>Bacteria</taxon>
        <taxon>Bacillati</taxon>
        <taxon>Bacillota</taxon>
        <taxon>Bacilli</taxon>
        <taxon>Bacillales</taxon>
        <taxon>Paenibacillaceae</taxon>
        <taxon>Paenibacillus</taxon>
    </lineage>
</organism>
<dbReference type="SUPFAM" id="SSF56601">
    <property type="entry name" value="beta-lactamase/transpeptidase-like"/>
    <property type="match status" value="1"/>
</dbReference>
<evidence type="ECO:0000256" key="7">
    <source>
        <dbReference type="ARBA" id="ARBA00022729"/>
    </source>
</evidence>
<evidence type="ECO:0000256" key="3">
    <source>
        <dbReference type="ARBA" id="ARBA00007164"/>
    </source>
</evidence>
<dbReference type="GO" id="GO:0008360">
    <property type="term" value="P:regulation of cell shape"/>
    <property type="evidence" value="ECO:0007669"/>
    <property type="project" value="UniProtKB-KW"/>
</dbReference>
<dbReference type="InterPro" id="IPR012907">
    <property type="entry name" value="Peptidase_S11_C"/>
</dbReference>
<dbReference type="Gene3D" id="2.60.410.10">
    <property type="entry name" value="D-Ala-D-Ala carboxypeptidase, C-terminal domain"/>
    <property type="match status" value="1"/>
</dbReference>
<dbReference type="InterPro" id="IPR001967">
    <property type="entry name" value="Peptidase_S11_N"/>
</dbReference>
<evidence type="ECO:0000313" key="19">
    <source>
        <dbReference type="Proteomes" id="UP000250369"/>
    </source>
</evidence>
<evidence type="ECO:0000256" key="1">
    <source>
        <dbReference type="ARBA" id="ARBA00003217"/>
    </source>
</evidence>
<dbReference type="EC" id="3.4.16.4" evidence="4"/>
<dbReference type="PANTHER" id="PTHR21581:SF11">
    <property type="entry name" value="D-ALANYL-D-ALANINE CARBOXYPEPTIDASE DACA"/>
    <property type="match status" value="1"/>
</dbReference>
<dbReference type="InterPro" id="IPR015956">
    <property type="entry name" value="Peniciliin-bd_prot_C_sf"/>
</dbReference>
<dbReference type="GO" id="GO:0006508">
    <property type="term" value="P:proteolysis"/>
    <property type="evidence" value="ECO:0007669"/>
    <property type="project" value="UniProtKB-KW"/>
</dbReference>
<feature type="active site" evidence="13">
    <location>
        <position position="124"/>
    </location>
</feature>
<comment type="similarity">
    <text evidence="3 15">Belongs to the peptidase S11 family.</text>
</comment>
<dbReference type="InterPro" id="IPR018044">
    <property type="entry name" value="Peptidase_S11"/>
</dbReference>
<dbReference type="GO" id="GO:0009252">
    <property type="term" value="P:peptidoglycan biosynthetic process"/>
    <property type="evidence" value="ECO:0007669"/>
    <property type="project" value="UniProtKB-UniPathway"/>
</dbReference>
<feature type="active site" description="Acyl-ester intermediate" evidence="13">
    <location>
        <position position="64"/>
    </location>
</feature>
<keyword evidence="5 18" id="KW-0121">Carboxypeptidase</keyword>
<comment type="caution">
    <text evidence="18">The sequence shown here is derived from an EMBL/GenBank/DDBJ whole genome shotgun (WGS) entry which is preliminary data.</text>
</comment>
<keyword evidence="9" id="KW-0133">Cell shape</keyword>
<evidence type="ECO:0000256" key="8">
    <source>
        <dbReference type="ARBA" id="ARBA00022801"/>
    </source>
</evidence>
<dbReference type="GO" id="GO:0009002">
    <property type="term" value="F:serine-type D-Ala-D-Ala carboxypeptidase activity"/>
    <property type="evidence" value="ECO:0007669"/>
    <property type="project" value="UniProtKB-EC"/>
</dbReference>
<feature type="chain" id="PRO_5016324472" description="serine-type D-Ala-D-Ala carboxypeptidase" evidence="16">
    <location>
        <begin position="28"/>
        <end position="423"/>
    </location>
</feature>
<keyword evidence="6" id="KW-0645">Protease</keyword>
<feature type="domain" description="Peptidase S11 D-Ala-D-Ala carboxypeptidase A C-terminal" evidence="17">
    <location>
        <begin position="302"/>
        <end position="397"/>
    </location>
</feature>
<dbReference type="EMBL" id="QMFB01000019">
    <property type="protein sequence ID" value="RAV17437.1"/>
    <property type="molecule type" value="Genomic_DNA"/>
</dbReference>
<evidence type="ECO:0000259" key="17">
    <source>
        <dbReference type="SMART" id="SM00936"/>
    </source>
</evidence>
<feature type="signal peptide" evidence="16">
    <location>
        <begin position="1"/>
        <end position="27"/>
    </location>
</feature>
<dbReference type="InterPro" id="IPR037167">
    <property type="entry name" value="Peptidase_S11_C_sf"/>
</dbReference>
<dbReference type="Pfam" id="PF00768">
    <property type="entry name" value="Peptidase_S11"/>
    <property type="match status" value="1"/>
</dbReference>
<comment type="function">
    <text evidence="1">Removes C-terminal D-alanyl residues from sugar-peptide cell wall precursors.</text>
</comment>
<keyword evidence="8" id="KW-0378">Hydrolase</keyword>
<comment type="catalytic activity">
    <reaction evidence="12">
        <text>Preferential cleavage: (Ac)2-L-Lys-D-Ala-|-D-Ala. Also transpeptidation of peptidyl-alanyl moieties that are N-acyl substituents of D-alanine.</text>
        <dbReference type="EC" id="3.4.16.4"/>
    </reaction>
</comment>
<gene>
    <name evidence="18" type="ORF">DQG23_27015</name>
</gene>
<comment type="pathway">
    <text evidence="2">Cell wall biogenesis; peptidoglycan biosynthesis.</text>
</comment>
<dbReference type="GO" id="GO:0071555">
    <property type="term" value="P:cell wall organization"/>
    <property type="evidence" value="ECO:0007669"/>
    <property type="project" value="UniProtKB-KW"/>
</dbReference>
<evidence type="ECO:0000256" key="13">
    <source>
        <dbReference type="PIRSR" id="PIRSR618044-1"/>
    </source>
</evidence>
<evidence type="ECO:0000256" key="2">
    <source>
        <dbReference type="ARBA" id="ARBA00004752"/>
    </source>
</evidence>
<dbReference type="PANTHER" id="PTHR21581">
    <property type="entry name" value="D-ALANYL-D-ALANINE CARBOXYPEPTIDASE"/>
    <property type="match status" value="1"/>
</dbReference>
<proteinExistence type="inferred from homology"/>
<evidence type="ECO:0000256" key="14">
    <source>
        <dbReference type="PIRSR" id="PIRSR618044-2"/>
    </source>
</evidence>
<dbReference type="UniPathway" id="UPA00219"/>
<evidence type="ECO:0000256" key="16">
    <source>
        <dbReference type="SAM" id="SignalP"/>
    </source>
</evidence>
<dbReference type="Gene3D" id="3.40.710.10">
    <property type="entry name" value="DD-peptidase/beta-lactamase superfamily"/>
    <property type="match status" value="1"/>
</dbReference>
<keyword evidence="19" id="KW-1185">Reference proteome</keyword>
<dbReference type="InterPro" id="IPR012338">
    <property type="entry name" value="Beta-lactam/transpept-like"/>
</dbReference>
<keyword evidence="10" id="KW-0573">Peptidoglycan synthesis</keyword>
<dbReference type="AlphaFoldDB" id="A0A329MIN0"/>
<feature type="binding site" evidence="14">
    <location>
        <position position="252"/>
    </location>
    <ligand>
        <name>substrate</name>
    </ligand>
</feature>
<keyword evidence="11" id="KW-0961">Cell wall biogenesis/degradation</keyword>
<evidence type="ECO:0000256" key="4">
    <source>
        <dbReference type="ARBA" id="ARBA00012448"/>
    </source>
</evidence>
<evidence type="ECO:0000256" key="6">
    <source>
        <dbReference type="ARBA" id="ARBA00022670"/>
    </source>
</evidence>
<evidence type="ECO:0000256" key="5">
    <source>
        <dbReference type="ARBA" id="ARBA00022645"/>
    </source>
</evidence>
<protein>
    <recommendedName>
        <fullName evidence="4">serine-type D-Ala-D-Ala carboxypeptidase</fullName>
        <ecNumber evidence="4">3.4.16.4</ecNumber>
    </recommendedName>
</protein>
<dbReference type="SUPFAM" id="SSF69189">
    <property type="entry name" value="Penicillin-binding protein associated domain"/>
    <property type="match status" value="1"/>
</dbReference>
<dbReference type="PRINTS" id="PR00725">
    <property type="entry name" value="DADACBPTASE1"/>
</dbReference>
<reference evidence="18 19" key="1">
    <citation type="journal article" date="2009" name="Int. J. Syst. Evol. Microbiol.">
        <title>Paenibacillus contaminans sp. nov., isolated from a contaminated laboratory plate.</title>
        <authorList>
            <person name="Chou J.H."/>
            <person name="Lee J.H."/>
            <person name="Lin M.C."/>
            <person name="Chang P.S."/>
            <person name="Arun A.B."/>
            <person name="Young C.C."/>
            <person name="Chen W.M."/>
        </authorList>
    </citation>
    <scope>NUCLEOTIDE SEQUENCE [LARGE SCALE GENOMIC DNA]</scope>
    <source>
        <strain evidence="18 19">CKOBP-6</strain>
    </source>
</reference>
<sequence>MKRYVAMLVVALLGLQLLMIKPESALAADTVDLKLEVKSAILMDAATGQILYELNADTALPPASMAKMMTEYLVMENIKSGKLTWDELVTTSKYAADVPGSGDLLANGEKLSVKSMFQAMSIYSGNDASVALAERIAGSEENFAKMMNDKAKELGLPTAHFVTSTGLSKNDLKAFPPINLEGETLMSAKDAAMLAFRIINDHPEVLEFTKIPSLKLRERDKSPMINWNWMLEGNQSVTNFKKYAYQGLDGLKTGSTDEAGYCFTGTAVRNGMRLISVVMGTDSEPKRFEETRKLLDYGFNNFEKKDIIAAKAEIDTMKTVELKKGVKTSVPVVTESALSMVVKKGTTEDQIVKTAEPIEESKRVAPIKQGDVLGTVKVTYNGKDQSVNLVASEDVDKGSWIRLLFRAIKNFFVDLFSGIKNMF</sequence>
<evidence type="ECO:0000256" key="11">
    <source>
        <dbReference type="ARBA" id="ARBA00023316"/>
    </source>
</evidence>
<dbReference type="SMART" id="SM00936">
    <property type="entry name" value="PBP5_C"/>
    <property type="match status" value="1"/>
</dbReference>
<dbReference type="Pfam" id="PF07943">
    <property type="entry name" value="PBP5_C"/>
    <property type="match status" value="1"/>
</dbReference>
<evidence type="ECO:0000256" key="12">
    <source>
        <dbReference type="ARBA" id="ARBA00034000"/>
    </source>
</evidence>
<dbReference type="OrthoDB" id="9791132at2"/>
<evidence type="ECO:0000256" key="15">
    <source>
        <dbReference type="RuleBase" id="RU004016"/>
    </source>
</evidence>
<evidence type="ECO:0000256" key="9">
    <source>
        <dbReference type="ARBA" id="ARBA00022960"/>
    </source>
</evidence>
<feature type="active site" description="Proton acceptor" evidence="13">
    <location>
        <position position="67"/>
    </location>
</feature>